<dbReference type="PROSITE" id="PS00995">
    <property type="entry name" value="TCP1_3"/>
    <property type="match status" value="1"/>
</dbReference>
<sequence>QVQHPTASLIARAATAQDDITGDGTTSIVLLIGELLKQADLYISEGLHPRIVGEGFELAKKEALQILDKCKIPINNDRETLIQIARTSLRTKLSMENADILTDIVVDAILALNEPGKPTDLNMVEIMEMQHRTEGDSRLVRGIVLDHGGRHPSMPKALKNAFVLTLNVSLEYEKTEVNAGFFYKNAEERDRLVTSERKFIDDRVQKIVELKRKVCSGDDKNKTFVIVNQKGIDPFSLDILAKD</sequence>
<dbReference type="Proteomes" id="UP000663844">
    <property type="component" value="Unassembled WGS sequence"/>
</dbReference>
<dbReference type="InterPro" id="IPR002194">
    <property type="entry name" value="Chaperonin_TCP-1_CS"/>
</dbReference>
<evidence type="ECO:0000313" key="6">
    <source>
        <dbReference type="Proteomes" id="UP000663844"/>
    </source>
</evidence>
<dbReference type="GO" id="GO:0140662">
    <property type="term" value="F:ATP-dependent protein folding chaperone"/>
    <property type="evidence" value="ECO:0007669"/>
    <property type="project" value="InterPro"/>
</dbReference>
<evidence type="ECO:0000256" key="3">
    <source>
        <dbReference type="ARBA" id="ARBA00022840"/>
    </source>
</evidence>
<proteinExistence type="inferred from homology"/>
<dbReference type="InterPro" id="IPR027410">
    <property type="entry name" value="TCP-1-like_intermed_sf"/>
</dbReference>
<dbReference type="SUPFAM" id="SSF52029">
    <property type="entry name" value="GroEL apical domain-like"/>
    <property type="match status" value="1"/>
</dbReference>
<comment type="similarity">
    <text evidence="1">Belongs to the TCP-1 chaperonin family.</text>
</comment>
<dbReference type="PANTHER" id="PTHR11353">
    <property type="entry name" value="CHAPERONIN"/>
    <property type="match status" value="1"/>
</dbReference>
<keyword evidence="2" id="KW-0547">Nucleotide-binding</keyword>
<evidence type="ECO:0000256" key="4">
    <source>
        <dbReference type="ARBA" id="ARBA00023186"/>
    </source>
</evidence>
<reference evidence="5" key="1">
    <citation type="submission" date="2021-02" db="EMBL/GenBank/DDBJ databases">
        <authorList>
            <person name="Nowell W R."/>
        </authorList>
    </citation>
    <scope>NUCLEOTIDE SEQUENCE</scope>
</reference>
<gene>
    <name evidence="5" type="ORF">OXD698_LOCUS46395</name>
</gene>
<dbReference type="InterPro" id="IPR027413">
    <property type="entry name" value="GROEL-like_equatorial_sf"/>
</dbReference>
<comment type="caution">
    <text evidence="5">The sequence shown here is derived from an EMBL/GenBank/DDBJ whole genome shotgun (WGS) entry which is preliminary data.</text>
</comment>
<dbReference type="InterPro" id="IPR002423">
    <property type="entry name" value="Cpn60/GroEL/TCP-1"/>
</dbReference>
<keyword evidence="4" id="KW-0143">Chaperone</keyword>
<feature type="non-terminal residue" evidence="5">
    <location>
        <position position="243"/>
    </location>
</feature>
<dbReference type="Pfam" id="PF00118">
    <property type="entry name" value="Cpn60_TCP1"/>
    <property type="match status" value="1"/>
</dbReference>
<protein>
    <submittedName>
        <fullName evidence="5">Uncharacterized protein</fullName>
    </submittedName>
</protein>
<dbReference type="AlphaFoldDB" id="A0A820I4K3"/>
<dbReference type="InterPro" id="IPR017998">
    <property type="entry name" value="Chaperone_TCP-1"/>
</dbReference>
<dbReference type="SUPFAM" id="SSF54849">
    <property type="entry name" value="GroEL-intermediate domain like"/>
    <property type="match status" value="1"/>
</dbReference>
<evidence type="ECO:0000256" key="1">
    <source>
        <dbReference type="ARBA" id="ARBA00008020"/>
    </source>
</evidence>
<name>A0A820I4K3_9BILA</name>
<evidence type="ECO:0000256" key="2">
    <source>
        <dbReference type="ARBA" id="ARBA00022741"/>
    </source>
</evidence>
<evidence type="ECO:0000313" key="5">
    <source>
        <dbReference type="EMBL" id="CAF4306638.1"/>
    </source>
</evidence>
<dbReference type="GO" id="GO:0005524">
    <property type="term" value="F:ATP binding"/>
    <property type="evidence" value="ECO:0007669"/>
    <property type="project" value="UniProtKB-KW"/>
</dbReference>
<keyword evidence="3" id="KW-0067">ATP-binding</keyword>
<dbReference type="GO" id="GO:0016887">
    <property type="term" value="F:ATP hydrolysis activity"/>
    <property type="evidence" value="ECO:0007669"/>
    <property type="project" value="InterPro"/>
</dbReference>
<dbReference type="GO" id="GO:0051082">
    <property type="term" value="F:unfolded protein binding"/>
    <property type="evidence" value="ECO:0007669"/>
    <property type="project" value="InterPro"/>
</dbReference>
<dbReference type="Gene3D" id="3.50.7.10">
    <property type="entry name" value="GroEL"/>
    <property type="match status" value="1"/>
</dbReference>
<feature type="non-terminal residue" evidence="5">
    <location>
        <position position="1"/>
    </location>
</feature>
<dbReference type="InterPro" id="IPR027409">
    <property type="entry name" value="GroEL-like_apical_dom_sf"/>
</dbReference>
<organism evidence="5 6">
    <name type="scientific">Adineta steineri</name>
    <dbReference type="NCBI Taxonomy" id="433720"/>
    <lineage>
        <taxon>Eukaryota</taxon>
        <taxon>Metazoa</taxon>
        <taxon>Spiralia</taxon>
        <taxon>Gnathifera</taxon>
        <taxon>Rotifera</taxon>
        <taxon>Eurotatoria</taxon>
        <taxon>Bdelloidea</taxon>
        <taxon>Adinetida</taxon>
        <taxon>Adinetidae</taxon>
        <taxon>Adineta</taxon>
    </lineage>
</organism>
<dbReference type="SUPFAM" id="SSF48592">
    <property type="entry name" value="GroEL equatorial domain-like"/>
    <property type="match status" value="1"/>
</dbReference>
<dbReference type="EMBL" id="CAJOAZ010016614">
    <property type="protein sequence ID" value="CAF4306638.1"/>
    <property type="molecule type" value="Genomic_DNA"/>
</dbReference>
<accession>A0A820I4K3</accession>
<dbReference type="Gene3D" id="1.10.560.10">
    <property type="entry name" value="GroEL-like equatorial domain"/>
    <property type="match status" value="1"/>
</dbReference>